<feature type="region of interest" description="Disordered" evidence="3">
    <location>
        <begin position="324"/>
        <end position="360"/>
    </location>
</feature>
<feature type="region of interest" description="Disordered" evidence="3">
    <location>
        <begin position="986"/>
        <end position="1022"/>
    </location>
</feature>
<feature type="region of interest" description="Disordered" evidence="3">
    <location>
        <begin position="1071"/>
        <end position="1172"/>
    </location>
</feature>
<dbReference type="SUPFAM" id="SSF48371">
    <property type="entry name" value="ARM repeat"/>
    <property type="match status" value="1"/>
</dbReference>
<evidence type="ECO:0008006" key="6">
    <source>
        <dbReference type="Google" id="ProtNLM"/>
    </source>
</evidence>
<dbReference type="PANTHER" id="PTHR48148">
    <property type="entry name" value="KERATINOCYTE PROLINE-RICH PROTEIN"/>
    <property type="match status" value="1"/>
</dbReference>
<feature type="compositionally biased region" description="Low complexity" evidence="3">
    <location>
        <begin position="146"/>
        <end position="169"/>
    </location>
</feature>
<dbReference type="EMBL" id="JANAWD010001331">
    <property type="protein sequence ID" value="KAJ3473587.1"/>
    <property type="molecule type" value="Genomic_DNA"/>
</dbReference>
<feature type="region of interest" description="Disordered" evidence="3">
    <location>
        <begin position="261"/>
        <end position="291"/>
    </location>
</feature>
<feature type="compositionally biased region" description="Acidic residues" evidence="3">
    <location>
        <begin position="1157"/>
        <end position="1167"/>
    </location>
</feature>
<feature type="compositionally biased region" description="Polar residues" evidence="3">
    <location>
        <begin position="195"/>
        <end position="210"/>
    </location>
</feature>
<feature type="compositionally biased region" description="Polar residues" evidence="3">
    <location>
        <begin position="87"/>
        <end position="99"/>
    </location>
</feature>
<feature type="compositionally biased region" description="Low complexity" evidence="3">
    <location>
        <begin position="986"/>
        <end position="1005"/>
    </location>
</feature>
<evidence type="ECO:0000313" key="4">
    <source>
        <dbReference type="EMBL" id="KAJ3473587.1"/>
    </source>
</evidence>
<dbReference type="InterPro" id="IPR021133">
    <property type="entry name" value="HEAT_type_2"/>
</dbReference>
<sequence length="1406" mass="149772">MLARILTFSKQCNHIYMGIILSFLFPHRFMFPEQPADSSSQDDSFHSLSPEPTIRDTHANDDPPVSPLDPSLSPSASPLLSSQTLLQEQAQVNPSSIPQQLLPPDSRPYNPHNVGIGLPKPGSLSGRLSPFHPDSFALFQHPPIQPSSSSSSASTHEVSSPLSKSSSLPTTPPPSSPLISPTATPSDLPLLVESSLDSGTPSHSDTNSLSLPVVPQEPIDELTPVLPASPSPPLTISSPSSRSSLLGSPSVRPLGVASIAFGRPSDRSSSPRPQFMREGGSQETLTTTGYRSPQSSYVNLFASSSTSSPTFNANCALPSVSASTSPSSLSFDPNEPLTSTPALASPPHSEAGGAASPTATQSQMELAAELEFNNPTTLEKIYLFCKSPVVLYRVFIVKELARYLRWGIKRRLEVEGEEFIGGEQVLDDDDLVDDFISPAEAVEYVLPLLGGLATDEDESVKEALATELVSIIWWFVTNCKVVEDSALPVRSEDYTLAEDYVSHLEPDVDPELSHGSDVEQFADDGSVLGGLLESHTTGAGVLGLTIQEMSSGDENSDARMEFGGSNLTPATPADAIIYTGDATTTGIETDADAQLDLNLGDQQVHDDDDQVTPESVTLISVQSFTPILGTLLLSTNPHVGVPARFAVVELLKRIRKVGGWNGSGGSIVAEPTASAPGPTISGESASVGRGEDGGEDEEGDVEKEGYDGYDEDVNVRRGRGYFGEEERRLFERELVQQVVIGMGRLDIMDESTEGSVVDLEGSDVGHDDADEHEHEPMLFQRDEGERLEGEFLDLPTPLARPPFVGAGEEERTPSVERRYGHEDSYFPPVPFSSSVATAVADEEEQAEEPSIQELELEPLGSSSDGSTPTNAILVSSPTPSPPRLEPGSGGQDDGQLQDGIGIEGLMVSSSSLFTSPSPSPTTSVSPSLSPSHSPSPSHSLSPSPSPFSPSSPASSAITTSTSVSTSSENDGEGEIEIEIEMASLSAPSTPSLDSSSSSSGVSPASGEDVSPPVDDLLHLGHGHLHPHGFGQIKGLTEGTIHGRDHGVGVDSGAIRLELPRPLVQDRYTEETHISETQVHHQSQEQVQTSSQVEPQDQALIQTRWDVDIPRPAFEDSTGAGNASPPSGSLVLSSVAGSVSSGSDDGAGVWQNQRSEWEESESESDEGDQGVSLSEEAAVGRLSSMSLMAAVTASGFLSDDTKLAFVREVERVGRDPEFSWVRREASFALGALAKVVPAEVVKTSLLPLFQLLCQDPAWNVRQSALFALPAILSRLSAPERRKIALEVIIPFSKDESMKVRTGVLEALAEVMYAFKDDKGGPPDELLRLFLGIREGETTRRKTDNTDNTSGGPFTWDDLVRYTRTHSMGENGMPEEDIYDDPARPLICAFNYPAVAVTLGEGTMGRVE</sequence>
<dbReference type="InterPro" id="IPR011989">
    <property type="entry name" value="ARM-like"/>
</dbReference>
<proteinExistence type="predicted"/>
<feature type="compositionally biased region" description="Low complexity" evidence="3">
    <location>
        <begin position="1123"/>
        <end position="1148"/>
    </location>
</feature>
<keyword evidence="1" id="KW-0677">Repeat</keyword>
<feature type="compositionally biased region" description="Polar residues" evidence="3">
    <location>
        <begin position="860"/>
        <end position="877"/>
    </location>
</feature>
<dbReference type="Proteomes" id="UP001212997">
    <property type="component" value="Unassembled WGS sequence"/>
</dbReference>
<keyword evidence="5" id="KW-1185">Reference proteome</keyword>
<feature type="compositionally biased region" description="Low complexity" evidence="3">
    <location>
        <begin position="37"/>
        <end position="49"/>
    </location>
</feature>
<feature type="region of interest" description="Disordered" evidence="3">
    <location>
        <begin position="794"/>
        <end position="815"/>
    </location>
</feature>
<feature type="compositionally biased region" description="Low complexity" evidence="3">
    <location>
        <begin position="68"/>
        <end position="86"/>
    </location>
</feature>
<evidence type="ECO:0000313" key="5">
    <source>
        <dbReference type="Proteomes" id="UP001212997"/>
    </source>
</evidence>
<feature type="compositionally biased region" description="Low complexity" evidence="3">
    <location>
        <begin position="893"/>
        <end position="942"/>
    </location>
</feature>
<evidence type="ECO:0000256" key="2">
    <source>
        <dbReference type="PROSITE-ProRule" id="PRU00103"/>
    </source>
</evidence>
<protein>
    <recommendedName>
        <fullName evidence="6">ARM repeat-containing protein</fullName>
    </recommendedName>
</protein>
<dbReference type="Gene3D" id="1.25.10.10">
    <property type="entry name" value="Leucine-rich Repeat Variant"/>
    <property type="match status" value="1"/>
</dbReference>
<dbReference type="Pfam" id="PF02985">
    <property type="entry name" value="HEAT"/>
    <property type="match status" value="1"/>
</dbReference>
<evidence type="ECO:0000256" key="1">
    <source>
        <dbReference type="ARBA" id="ARBA00022737"/>
    </source>
</evidence>
<feature type="compositionally biased region" description="Low complexity" evidence="3">
    <location>
        <begin position="950"/>
        <end position="967"/>
    </location>
</feature>
<accession>A0AAD5UQA9</accession>
<gene>
    <name evidence="4" type="ORF">NLI96_g12925</name>
</gene>
<organism evidence="4 5">
    <name type="scientific">Meripilus lineatus</name>
    <dbReference type="NCBI Taxonomy" id="2056292"/>
    <lineage>
        <taxon>Eukaryota</taxon>
        <taxon>Fungi</taxon>
        <taxon>Dikarya</taxon>
        <taxon>Basidiomycota</taxon>
        <taxon>Agaricomycotina</taxon>
        <taxon>Agaricomycetes</taxon>
        <taxon>Polyporales</taxon>
        <taxon>Meripilaceae</taxon>
        <taxon>Meripilus</taxon>
    </lineage>
</organism>
<feature type="region of interest" description="Disordered" evidence="3">
    <location>
        <begin position="665"/>
        <end position="711"/>
    </location>
</feature>
<feature type="compositionally biased region" description="Low complexity" evidence="3">
    <location>
        <begin position="177"/>
        <end position="186"/>
    </location>
</feature>
<feature type="compositionally biased region" description="Polar residues" evidence="3">
    <location>
        <begin position="281"/>
        <end position="291"/>
    </location>
</feature>
<feature type="compositionally biased region" description="Low complexity" evidence="3">
    <location>
        <begin position="1083"/>
        <end position="1093"/>
    </location>
</feature>
<dbReference type="InterPro" id="IPR000357">
    <property type="entry name" value="HEAT"/>
</dbReference>
<dbReference type="PANTHER" id="PTHR48148:SF2">
    <property type="entry name" value="PA14 DOMAIN-CONTAINING PROTEIN"/>
    <property type="match status" value="1"/>
</dbReference>
<evidence type="ECO:0000256" key="3">
    <source>
        <dbReference type="SAM" id="MobiDB-lite"/>
    </source>
</evidence>
<comment type="caution">
    <text evidence="4">The sequence shown here is derived from an EMBL/GenBank/DDBJ whole genome shotgun (WGS) entry which is preliminary data.</text>
</comment>
<feature type="region of interest" description="Disordered" evidence="3">
    <location>
        <begin position="838"/>
        <end position="972"/>
    </location>
</feature>
<feature type="compositionally biased region" description="Low complexity" evidence="3">
    <location>
        <begin position="234"/>
        <end position="249"/>
    </location>
</feature>
<feature type="compositionally biased region" description="Basic and acidic residues" evidence="3">
    <location>
        <begin position="1071"/>
        <end position="1082"/>
    </location>
</feature>
<dbReference type="PROSITE" id="PS50077">
    <property type="entry name" value="HEAT_REPEAT"/>
    <property type="match status" value="1"/>
</dbReference>
<dbReference type="InterPro" id="IPR016024">
    <property type="entry name" value="ARM-type_fold"/>
</dbReference>
<feature type="region of interest" description="Disordered" evidence="3">
    <location>
        <begin position="34"/>
        <end position="249"/>
    </location>
</feature>
<reference evidence="4" key="1">
    <citation type="submission" date="2022-07" db="EMBL/GenBank/DDBJ databases">
        <title>Genome Sequence of Physisporinus lineatus.</title>
        <authorList>
            <person name="Buettner E."/>
        </authorList>
    </citation>
    <scope>NUCLEOTIDE SEQUENCE</scope>
    <source>
        <strain evidence="4">VT162</strain>
    </source>
</reference>
<feature type="repeat" description="HEAT" evidence="2">
    <location>
        <begin position="1244"/>
        <end position="1281"/>
    </location>
</feature>
<name>A0AAD5UQA9_9APHY</name>
<feature type="compositionally biased region" description="Acidic residues" evidence="3">
    <location>
        <begin position="693"/>
        <end position="711"/>
    </location>
</feature>